<dbReference type="PANTHER" id="PTHR13748">
    <property type="entry name" value="COBW-RELATED"/>
    <property type="match status" value="1"/>
</dbReference>
<dbReference type="InterPro" id="IPR051316">
    <property type="entry name" value="Zinc-reg_GTPase_activator"/>
</dbReference>
<dbReference type="InterPro" id="IPR011629">
    <property type="entry name" value="CobW-like_C"/>
</dbReference>
<dbReference type="RefSeq" id="WP_102627953.1">
    <property type="nucleotide sequence ID" value="NZ_PDOH01000021.1"/>
</dbReference>
<feature type="domain" description="CobW C-terminal" evidence="2">
    <location>
        <begin position="255"/>
        <end position="340"/>
    </location>
</feature>
<dbReference type="AlphaFoldDB" id="A0A2N7TMH0"/>
<protein>
    <submittedName>
        <fullName evidence="3">GTP-binding protein</fullName>
    </submittedName>
</protein>
<dbReference type="InterPro" id="IPR027417">
    <property type="entry name" value="P-loop_NTPase"/>
</dbReference>
<name>A0A2N7TMH0_9GAMM</name>
<evidence type="ECO:0000313" key="4">
    <source>
        <dbReference type="Proteomes" id="UP000235346"/>
    </source>
</evidence>
<dbReference type="Pfam" id="PF02492">
    <property type="entry name" value="cobW"/>
    <property type="match status" value="1"/>
</dbReference>
<organism evidence="3 4">
    <name type="scientific">Halomonas heilongjiangensis</name>
    <dbReference type="NCBI Taxonomy" id="1387883"/>
    <lineage>
        <taxon>Bacteria</taxon>
        <taxon>Pseudomonadati</taxon>
        <taxon>Pseudomonadota</taxon>
        <taxon>Gammaproteobacteria</taxon>
        <taxon>Oceanospirillales</taxon>
        <taxon>Halomonadaceae</taxon>
        <taxon>Halomonas</taxon>
    </lineage>
</organism>
<evidence type="ECO:0000256" key="1">
    <source>
        <dbReference type="ARBA" id="ARBA00045658"/>
    </source>
</evidence>
<gene>
    <name evidence="3" type="ORF">C1H66_11115</name>
</gene>
<dbReference type="InterPro" id="IPR003495">
    <property type="entry name" value="CobW/HypB/UreG_nucleotide-bd"/>
</dbReference>
<dbReference type="PANTHER" id="PTHR13748:SF46">
    <property type="entry name" value="ZINC CHAPERONE YEIR"/>
    <property type="match status" value="1"/>
</dbReference>
<dbReference type="Pfam" id="PF07683">
    <property type="entry name" value="CobW_C"/>
    <property type="match status" value="1"/>
</dbReference>
<dbReference type="GO" id="GO:0005737">
    <property type="term" value="C:cytoplasm"/>
    <property type="evidence" value="ECO:0007669"/>
    <property type="project" value="TreeGrafter"/>
</dbReference>
<dbReference type="Proteomes" id="UP000235346">
    <property type="component" value="Unassembled WGS sequence"/>
</dbReference>
<evidence type="ECO:0000313" key="3">
    <source>
        <dbReference type="EMBL" id="PMR69328.1"/>
    </source>
</evidence>
<dbReference type="OrthoDB" id="9808822at2"/>
<dbReference type="Gene3D" id="3.40.50.300">
    <property type="entry name" value="P-loop containing nucleotide triphosphate hydrolases"/>
    <property type="match status" value="1"/>
</dbReference>
<comment type="function">
    <text evidence="1">Zinc chaperone that directly transfers zinc cofactor to target proteins, thereby activating them. Zinc is transferred from the CXCC motif in the GTPase domain to the zinc binding site in target proteins in a process requiring GTP hydrolysis.</text>
</comment>
<proteinExistence type="predicted"/>
<accession>A0A2N7TMH0</accession>
<reference evidence="3 4" key="1">
    <citation type="submission" date="2018-01" db="EMBL/GenBank/DDBJ databases">
        <title>Halomonas endophytica sp. nov., isolated from storage liquid in the stems of Populus euphratica.</title>
        <authorList>
            <person name="Chen C."/>
        </authorList>
    </citation>
    <scope>NUCLEOTIDE SEQUENCE [LARGE SCALE GENOMIC DNA]</scope>
    <source>
        <strain evidence="3 4">DSM 26881</strain>
    </source>
</reference>
<keyword evidence="4" id="KW-1185">Reference proteome</keyword>
<dbReference type="CDD" id="cd03112">
    <property type="entry name" value="CobW-like"/>
    <property type="match status" value="1"/>
</dbReference>
<dbReference type="EMBL" id="PNRE01000049">
    <property type="protein sequence ID" value="PMR69328.1"/>
    <property type="molecule type" value="Genomic_DNA"/>
</dbReference>
<evidence type="ECO:0000259" key="2">
    <source>
        <dbReference type="SMART" id="SM00833"/>
    </source>
</evidence>
<comment type="caution">
    <text evidence="3">The sequence shown here is derived from an EMBL/GenBank/DDBJ whole genome shotgun (WGS) entry which is preliminary data.</text>
</comment>
<dbReference type="SMART" id="SM00833">
    <property type="entry name" value="CobW_C"/>
    <property type="match status" value="1"/>
</dbReference>
<sequence length="351" mass="38367">MSTAIANLPVHLITGFLGSGKSTLIHRLIERKPAEERWAVLINEFGQVGIDQAMFAERDDLVVKGLPGGCLCCQLAFVMQATLVNLLHRHRPDRLIIEPSGLGHPAGLLEVLRGEAFQGVLEVRDIIVVLDPRRLDDPRAREHETFRDQLEVADAVALTMTDLATAEQVAAARELAARHWPPRRWVAEAPHGDLPVALLLESEARRGESAAKGSSTHRELRDAARGVLLLDDFAAVRPEPGRPQRESGSALGHTTLGWRWHPDDVFDLDRVTALLGRLPRGLRVKGVLHTEAGWKLYNRAAGAVSLTASAWRQDSRLEVIGETGSLPEAEALEAALRESLCGARADPQARG</sequence>
<dbReference type="SUPFAM" id="SSF52540">
    <property type="entry name" value="P-loop containing nucleoside triphosphate hydrolases"/>
    <property type="match status" value="1"/>
</dbReference>